<dbReference type="InterPro" id="IPR008930">
    <property type="entry name" value="Terpenoid_cyclase/PrenylTrfase"/>
</dbReference>
<name>A0A0P6X8L6_9CHLR</name>
<organism evidence="1 2">
    <name type="scientific">Levilinea saccharolytica</name>
    <dbReference type="NCBI Taxonomy" id="229921"/>
    <lineage>
        <taxon>Bacteria</taxon>
        <taxon>Bacillati</taxon>
        <taxon>Chloroflexota</taxon>
        <taxon>Anaerolineae</taxon>
        <taxon>Anaerolineales</taxon>
        <taxon>Anaerolineaceae</taxon>
        <taxon>Levilinea</taxon>
    </lineage>
</organism>
<sequence>MAGWPGTVLASHKSASQPFHKLTFLAELGLRAADPGVNGIVERILEQASPEGPFRLPMNIAEHYGGTGQDQWGWALCDAPLIVSALLRLGYEHEPAVQKALQYLTGLVRENGWPCVVSKELGSFRGPGRKADPCPFATLAMLKALAAAEDSLRDGPAARTGAETLLSLWTQSETQHPYMFFMGTDFRKLKVPFVWYDLMHVLDVLSRFPWLRGDPRLHDMLDTMSAKADPQGRFTLESVWTAWKEWEFGQKKAPSRWLTLAAWRIRQCMETAQA</sequence>
<evidence type="ECO:0000313" key="2">
    <source>
        <dbReference type="Proteomes" id="UP000050501"/>
    </source>
</evidence>
<comment type="caution">
    <text evidence="1">The sequence shown here is derived from an EMBL/GenBank/DDBJ whole genome shotgun (WGS) entry which is preliminary data.</text>
</comment>
<dbReference type="Proteomes" id="UP000050501">
    <property type="component" value="Unassembled WGS sequence"/>
</dbReference>
<keyword evidence="2" id="KW-1185">Reference proteome</keyword>
<evidence type="ECO:0000313" key="1">
    <source>
        <dbReference type="EMBL" id="KPL75792.1"/>
    </source>
</evidence>
<accession>A0A0P6X8L6</accession>
<dbReference type="SUPFAM" id="SSF48239">
    <property type="entry name" value="Terpenoid cyclases/Protein prenyltransferases"/>
    <property type="match status" value="1"/>
</dbReference>
<reference evidence="1 2" key="1">
    <citation type="submission" date="2015-07" db="EMBL/GenBank/DDBJ databases">
        <title>Genome sequence of Levilinea saccharolytica DSM 16555.</title>
        <authorList>
            <person name="Hemp J."/>
            <person name="Ward L.M."/>
            <person name="Pace L.A."/>
            <person name="Fischer W.W."/>
        </authorList>
    </citation>
    <scope>NUCLEOTIDE SEQUENCE [LARGE SCALE GENOMIC DNA]</scope>
    <source>
        <strain evidence="1 2">KIBI-1</strain>
    </source>
</reference>
<evidence type="ECO:0008006" key="3">
    <source>
        <dbReference type="Google" id="ProtNLM"/>
    </source>
</evidence>
<protein>
    <recommendedName>
        <fullName evidence="3">Nitrogen fixation protein NifH</fullName>
    </recommendedName>
</protein>
<proteinExistence type="predicted"/>
<dbReference type="AlphaFoldDB" id="A0A0P6X8L6"/>
<dbReference type="STRING" id="229921.ADN01_17530"/>
<gene>
    <name evidence="1" type="ORF">ADN01_17530</name>
</gene>
<dbReference type="EMBL" id="LGCM01000065">
    <property type="protein sequence ID" value="KPL75792.1"/>
    <property type="molecule type" value="Genomic_DNA"/>
</dbReference>